<organism evidence="1">
    <name type="scientific">viral metagenome</name>
    <dbReference type="NCBI Taxonomy" id="1070528"/>
    <lineage>
        <taxon>unclassified sequences</taxon>
        <taxon>metagenomes</taxon>
        <taxon>organismal metagenomes</taxon>
    </lineage>
</organism>
<dbReference type="EMBL" id="MT143679">
    <property type="protein sequence ID" value="QJB00041.1"/>
    <property type="molecule type" value="Genomic_DNA"/>
</dbReference>
<evidence type="ECO:0000313" key="1">
    <source>
        <dbReference type="EMBL" id="QJB00041.1"/>
    </source>
</evidence>
<name>A0A6M3LXE3_9ZZZZ</name>
<gene>
    <name evidence="1" type="ORF">MM171A00709_0006</name>
</gene>
<dbReference type="AlphaFoldDB" id="A0A6M3LXE3"/>
<accession>A0A6M3LXE3</accession>
<proteinExistence type="predicted"/>
<reference evidence="1" key="1">
    <citation type="submission" date="2020-03" db="EMBL/GenBank/DDBJ databases">
        <title>The deep terrestrial virosphere.</title>
        <authorList>
            <person name="Holmfeldt K."/>
            <person name="Nilsson E."/>
            <person name="Simone D."/>
            <person name="Lopez-Fernandez M."/>
            <person name="Wu X."/>
            <person name="de Brujin I."/>
            <person name="Lundin D."/>
            <person name="Andersson A."/>
            <person name="Bertilsson S."/>
            <person name="Dopson M."/>
        </authorList>
    </citation>
    <scope>NUCLEOTIDE SEQUENCE</scope>
    <source>
        <strain evidence="1">MM171A00709</strain>
    </source>
</reference>
<protein>
    <submittedName>
        <fullName evidence="1">Uncharacterized protein</fullName>
    </submittedName>
</protein>
<sequence length="48" mass="5541">MKETIISIPPNVKKETLKAIADLMGDKPYRLVIVEKRYGWNELIPVTK</sequence>